<dbReference type="InterPro" id="IPR000504">
    <property type="entry name" value="RRM_dom"/>
</dbReference>
<feature type="domain" description="RRM" evidence="4">
    <location>
        <begin position="342"/>
        <end position="422"/>
    </location>
</feature>
<dbReference type="InterPro" id="IPR050374">
    <property type="entry name" value="RRT5_SRSF_SR"/>
</dbReference>
<evidence type="ECO:0000259" key="4">
    <source>
        <dbReference type="PROSITE" id="PS50102"/>
    </source>
</evidence>
<evidence type="ECO:0000256" key="2">
    <source>
        <dbReference type="PROSITE-ProRule" id="PRU00176"/>
    </source>
</evidence>
<dbReference type="InterPro" id="IPR012677">
    <property type="entry name" value="Nucleotide-bd_a/b_plait_sf"/>
</dbReference>
<proteinExistence type="predicted"/>
<dbReference type="InterPro" id="IPR035979">
    <property type="entry name" value="RBD_domain_sf"/>
</dbReference>
<feature type="compositionally biased region" description="Polar residues" evidence="3">
    <location>
        <begin position="222"/>
        <end position="233"/>
    </location>
</feature>
<keyword evidence="1 2" id="KW-0694">RNA-binding</keyword>
<evidence type="ECO:0000256" key="3">
    <source>
        <dbReference type="SAM" id="MobiDB-lite"/>
    </source>
</evidence>
<sequence length="496" mass="54771">MNHSTANTERPSQPFQARLLLLGSCADLYFAEKKTRKGHVHWIDKAIIPVPDSTEYNPGRTSFISDCFATPVPSWDTCTTGKVLDDDSTATCISDQAMPLLGREKGRSPKSRRSDDEFVVFLQGIPAHCRWQELKDLVRQTALHIRQAVVYDDSHGFPTGLGQIIVKNEDEAWRTYHRLSTNGWEGQSLVVTLARTSSPTKPIAGPTRSPPAMIQAYMSGHSTPPRSQGNMTMPPSPISPESVHSASPTYPYPEFAPMVGPMAMPPQPYMPMIPEPMQCVPPSPMMHCSMYDAPGWNMMPMYPVSPVQPLHDNAGDHHSQRFHPRKLGAVPSSSPVPDLAQRAVYIQNLNPTTTTADVEALLQSTGTVEHCKVTVTSGVHDPHAQALASAIMHTVDDAKRVVNTFNGMMFIGSRIRVRMDHSLDMPRRESWDGVVERNKADVTEQTASEKSSECSGCRQDVYFPEPKRIDPHKPLVVDGSGLQKKSLEFLSTSAPT</sequence>
<comment type="caution">
    <text evidence="5">The sequence shown here is derived from an EMBL/GenBank/DDBJ whole genome shotgun (WGS) entry which is preliminary data.</text>
</comment>
<dbReference type="GO" id="GO:0003729">
    <property type="term" value="F:mRNA binding"/>
    <property type="evidence" value="ECO:0007669"/>
    <property type="project" value="TreeGrafter"/>
</dbReference>
<evidence type="ECO:0000256" key="1">
    <source>
        <dbReference type="ARBA" id="ARBA00022884"/>
    </source>
</evidence>
<reference evidence="6" key="1">
    <citation type="submission" date="2015-09" db="EMBL/GenBank/DDBJ databases">
        <authorList>
            <person name="Fill T.P."/>
            <person name="Baretta J.F."/>
            <person name="de Almeida L.G."/>
            <person name="Rocha M."/>
            <person name="de Souza D.H."/>
            <person name="Malavazi I."/>
            <person name="Cerdeira L.T."/>
            <person name="Hong H."/>
            <person name="Samborskyy M."/>
            <person name="de Vasconcelos A.T."/>
            <person name="Leadlay P."/>
            <person name="Rodrigues-Filho E."/>
        </authorList>
    </citation>
    <scope>NUCLEOTIDE SEQUENCE [LARGE SCALE GENOMIC DNA]</scope>
    <source>
        <strain evidence="6">LaBioMMi 136</strain>
    </source>
</reference>
<protein>
    <submittedName>
        <fullName evidence="5">RNA binding protein</fullName>
    </submittedName>
</protein>
<evidence type="ECO:0000313" key="5">
    <source>
        <dbReference type="EMBL" id="OOQ85903.1"/>
    </source>
</evidence>
<feature type="region of interest" description="Disordered" evidence="3">
    <location>
        <begin position="222"/>
        <end position="246"/>
    </location>
</feature>
<dbReference type="Pfam" id="PF00076">
    <property type="entry name" value="RRM_1"/>
    <property type="match status" value="1"/>
</dbReference>
<gene>
    <name evidence="5" type="ORF">PEBR_23044</name>
</gene>
<dbReference type="PROSITE" id="PS50102">
    <property type="entry name" value="RRM"/>
    <property type="match status" value="1"/>
</dbReference>
<dbReference type="GO" id="GO:0005634">
    <property type="term" value="C:nucleus"/>
    <property type="evidence" value="ECO:0007669"/>
    <property type="project" value="TreeGrafter"/>
</dbReference>
<dbReference type="GO" id="GO:0005737">
    <property type="term" value="C:cytoplasm"/>
    <property type="evidence" value="ECO:0007669"/>
    <property type="project" value="TreeGrafter"/>
</dbReference>
<dbReference type="AlphaFoldDB" id="A0A1S9RK75"/>
<organism evidence="5 6">
    <name type="scientific">Penicillium brasilianum</name>
    <dbReference type="NCBI Taxonomy" id="104259"/>
    <lineage>
        <taxon>Eukaryota</taxon>
        <taxon>Fungi</taxon>
        <taxon>Dikarya</taxon>
        <taxon>Ascomycota</taxon>
        <taxon>Pezizomycotina</taxon>
        <taxon>Eurotiomycetes</taxon>
        <taxon>Eurotiomycetidae</taxon>
        <taxon>Eurotiales</taxon>
        <taxon>Aspergillaceae</taxon>
        <taxon>Penicillium</taxon>
    </lineage>
</organism>
<dbReference type="Gene3D" id="3.30.70.330">
    <property type="match status" value="2"/>
</dbReference>
<dbReference type="EMBL" id="LJBN01000158">
    <property type="protein sequence ID" value="OOQ85903.1"/>
    <property type="molecule type" value="Genomic_DNA"/>
</dbReference>
<name>A0A1S9RK75_PENBI</name>
<evidence type="ECO:0000313" key="6">
    <source>
        <dbReference type="Proteomes" id="UP000190744"/>
    </source>
</evidence>
<accession>A0A1S9RK75</accession>
<dbReference type="Proteomes" id="UP000190744">
    <property type="component" value="Unassembled WGS sequence"/>
</dbReference>
<dbReference type="CDD" id="cd00590">
    <property type="entry name" value="RRM_SF"/>
    <property type="match status" value="1"/>
</dbReference>
<dbReference type="SUPFAM" id="SSF54928">
    <property type="entry name" value="RNA-binding domain, RBD"/>
    <property type="match status" value="2"/>
</dbReference>
<dbReference type="PANTHER" id="PTHR23003">
    <property type="entry name" value="RNA RECOGNITION MOTIF RRM DOMAIN CONTAINING PROTEIN"/>
    <property type="match status" value="1"/>
</dbReference>